<name>A0ACA9N7I7_9GLOM</name>
<sequence length="220" mass="26141">MKSLFNRNANQNNDIFKDIEKQVDKIVANELRKSTYNEESDSTQCDELVDDHNDEYIPEEETADEIVNEIKKKPKKNNNRKVKKLTEKQKRHQEFIDLLNEATEFQNWPSDTKRPKKKNKIQSDSNLKKSEKVNINNEDCSNSEMFNEIIEKEKEFTKDNDDNLMINIEEVQDKIYVSDQDKNNYNRNISKRIKIKNPGKFEYNGMVFDDSSEVEIIEYN</sequence>
<evidence type="ECO:0000313" key="2">
    <source>
        <dbReference type="Proteomes" id="UP000789366"/>
    </source>
</evidence>
<accession>A0ACA9N7I7</accession>
<protein>
    <submittedName>
        <fullName evidence="1">17451_t:CDS:1</fullName>
    </submittedName>
</protein>
<evidence type="ECO:0000313" key="1">
    <source>
        <dbReference type="EMBL" id="CAG8639726.1"/>
    </source>
</evidence>
<gene>
    <name evidence="1" type="ORF">SPELUC_LOCUS8519</name>
</gene>
<keyword evidence="2" id="KW-1185">Reference proteome</keyword>
<reference evidence="1" key="1">
    <citation type="submission" date="2021-06" db="EMBL/GenBank/DDBJ databases">
        <authorList>
            <person name="Kallberg Y."/>
            <person name="Tangrot J."/>
            <person name="Rosling A."/>
        </authorList>
    </citation>
    <scope>NUCLEOTIDE SEQUENCE</scope>
    <source>
        <strain evidence="1">28 12/20/2015</strain>
    </source>
</reference>
<proteinExistence type="predicted"/>
<dbReference type="Proteomes" id="UP000789366">
    <property type="component" value="Unassembled WGS sequence"/>
</dbReference>
<dbReference type="EMBL" id="CAJVPW010012905">
    <property type="protein sequence ID" value="CAG8639726.1"/>
    <property type="molecule type" value="Genomic_DNA"/>
</dbReference>
<comment type="caution">
    <text evidence="1">The sequence shown here is derived from an EMBL/GenBank/DDBJ whole genome shotgun (WGS) entry which is preliminary data.</text>
</comment>
<organism evidence="1 2">
    <name type="scientific">Cetraspora pellucida</name>
    <dbReference type="NCBI Taxonomy" id="1433469"/>
    <lineage>
        <taxon>Eukaryota</taxon>
        <taxon>Fungi</taxon>
        <taxon>Fungi incertae sedis</taxon>
        <taxon>Mucoromycota</taxon>
        <taxon>Glomeromycotina</taxon>
        <taxon>Glomeromycetes</taxon>
        <taxon>Diversisporales</taxon>
        <taxon>Gigasporaceae</taxon>
        <taxon>Cetraspora</taxon>
    </lineage>
</organism>